<keyword evidence="2" id="KW-0223">Dioxygenase</keyword>
<accession>A0A1M7PD52</accession>
<dbReference type="EMBL" id="FRCY01000008">
    <property type="protein sequence ID" value="SHN14406.1"/>
    <property type="molecule type" value="Genomic_DNA"/>
</dbReference>
<dbReference type="PANTHER" id="PTHR20883:SF48">
    <property type="entry name" value="ECTOINE DIOXYGENASE"/>
    <property type="match status" value="1"/>
</dbReference>
<dbReference type="GO" id="GO:0005506">
    <property type="term" value="F:iron ion binding"/>
    <property type="evidence" value="ECO:0007669"/>
    <property type="project" value="UniProtKB-ARBA"/>
</dbReference>
<dbReference type="OrthoDB" id="9814777at2"/>
<organism evidence="2 3">
    <name type="scientific">Cyclobacterium lianum</name>
    <dbReference type="NCBI Taxonomy" id="388280"/>
    <lineage>
        <taxon>Bacteria</taxon>
        <taxon>Pseudomonadati</taxon>
        <taxon>Bacteroidota</taxon>
        <taxon>Cytophagia</taxon>
        <taxon>Cytophagales</taxon>
        <taxon>Cyclobacteriaceae</taxon>
        <taxon>Cyclobacterium</taxon>
    </lineage>
</organism>
<keyword evidence="2" id="KW-0560">Oxidoreductase</keyword>
<protein>
    <submittedName>
        <fullName evidence="2">Phytanoyl-CoA dioxygenase (PhyH)</fullName>
    </submittedName>
</protein>
<dbReference type="InterPro" id="IPR008775">
    <property type="entry name" value="Phytyl_CoA_dOase-like"/>
</dbReference>
<dbReference type="GO" id="GO:0016706">
    <property type="term" value="F:2-oxoglutarate-dependent dioxygenase activity"/>
    <property type="evidence" value="ECO:0007669"/>
    <property type="project" value="UniProtKB-ARBA"/>
</dbReference>
<keyword evidence="3" id="KW-1185">Reference proteome</keyword>
<dbReference type="SUPFAM" id="SSF51197">
    <property type="entry name" value="Clavaminate synthase-like"/>
    <property type="match status" value="1"/>
</dbReference>
<evidence type="ECO:0000313" key="3">
    <source>
        <dbReference type="Proteomes" id="UP000184513"/>
    </source>
</evidence>
<dbReference type="STRING" id="388280.SAMN04488057_1087"/>
<proteinExistence type="predicted"/>
<dbReference type="PANTHER" id="PTHR20883">
    <property type="entry name" value="PHYTANOYL-COA DIOXYGENASE DOMAIN CONTAINING 1"/>
    <property type="match status" value="1"/>
</dbReference>
<dbReference type="Gene3D" id="2.60.120.620">
    <property type="entry name" value="q2cbj1_9rhob like domain"/>
    <property type="match status" value="1"/>
</dbReference>
<gene>
    <name evidence="2" type="ORF">SAMN04488057_1087</name>
</gene>
<dbReference type="AlphaFoldDB" id="A0A1M7PD52"/>
<reference evidence="2 3" key="1">
    <citation type="submission" date="2016-11" db="EMBL/GenBank/DDBJ databases">
        <authorList>
            <person name="Jaros S."/>
            <person name="Januszkiewicz K."/>
            <person name="Wedrychowicz H."/>
        </authorList>
    </citation>
    <scope>NUCLEOTIDE SEQUENCE [LARGE SCALE GENOMIC DNA]</scope>
    <source>
        <strain evidence="2 3">CGMCC 1.6102</strain>
    </source>
</reference>
<evidence type="ECO:0000313" key="2">
    <source>
        <dbReference type="EMBL" id="SHN14406.1"/>
    </source>
</evidence>
<dbReference type="Proteomes" id="UP000184513">
    <property type="component" value="Unassembled WGS sequence"/>
</dbReference>
<dbReference type="RefSeq" id="WP_073095150.1">
    <property type="nucleotide sequence ID" value="NZ_FRCY01000008.1"/>
</dbReference>
<comment type="cofactor">
    <cofactor evidence="1">
        <name>Fe(2+)</name>
        <dbReference type="ChEBI" id="CHEBI:29033"/>
    </cofactor>
</comment>
<sequence>MDISEIKKSFDADGFVHLPGFLKSGQVDGINARLKGWSEAKVDTMAPEHVKFEENGDFSSLKMLQDLQIYDPFFADILFDSSFTRLAEDLLEEKVFGKTLEYFNKPALIGKATPPHQDGYYFMLQPMSAVTMWLALEEVDAENGWASYVRGSHKKGMRNHSRTQTPGFSQGIADFGLPADLENEVFFPAQPGDLLVHHALTIHRASPNTSKDRSRKAMGLIYFGASAKEDVVAKASYVKSLNKKS</sequence>
<name>A0A1M7PD52_9BACT</name>
<evidence type="ECO:0000256" key="1">
    <source>
        <dbReference type="ARBA" id="ARBA00001954"/>
    </source>
</evidence>
<dbReference type="Pfam" id="PF05721">
    <property type="entry name" value="PhyH"/>
    <property type="match status" value="1"/>
</dbReference>